<dbReference type="EMBL" id="AMYB01000007">
    <property type="protein sequence ID" value="OAD00263.1"/>
    <property type="molecule type" value="Genomic_DNA"/>
</dbReference>
<protein>
    <submittedName>
        <fullName evidence="2">Uncharacterized protein</fullName>
    </submittedName>
</protein>
<feature type="region of interest" description="Disordered" evidence="1">
    <location>
        <begin position="75"/>
        <end position="129"/>
    </location>
</feature>
<gene>
    <name evidence="2" type="ORF">MUCCIDRAFT_83385</name>
</gene>
<accession>A0A168IRE0</accession>
<dbReference type="OrthoDB" id="2289470at2759"/>
<organism evidence="2 3">
    <name type="scientific">Mucor lusitanicus CBS 277.49</name>
    <dbReference type="NCBI Taxonomy" id="747725"/>
    <lineage>
        <taxon>Eukaryota</taxon>
        <taxon>Fungi</taxon>
        <taxon>Fungi incertae sedis</taxon>
        <taxon>Mucoromycota</taxon>
        <taxon>Mucoromycotina</taxon>
        <taxon>Mucoromycetes</taxon>
        <taxon>Mucorales</taxon>
        <taxon>Mucorineae</taxon>
        <taxon>Mucoraceae</taxon>
        <taxon>Mucor</taxon>
    </lineage>
</organism>
<evidence type="ECO:0000256" key="1">
    <source>
        <dbReference type="SAM" id="MobiDB-lite"/>
    </source>
</evidence>
<reference evidence="2 3" key="1">
    <citation type="submission" date="2015-06" db="EMBL/GenBank/DDBJ databases">
        <title>Expansion of signal transduction pathways in fungi by whole-genome duplication.</title>
        <authorList>
            <consortium name="DOE Joint Genome Institute"/>
            <person name="Corrochano L.M."/>
            <person name="Kuo A."/>
            <person name="Marcet-Houben M."/>
            <person name="Polaino S."/>
            <person name="Salamov A."/>
            <person name="Villalobos J.M."/>
            <person name="Alvarez M.I."/>
            <person name="Avalos J."/>
            <person name="Benito E.P."/>
            <person name="Benoit I."/>
            <person name="Burger G."/>
            <person name="Camino L.P."/>
            <person name="Canovas D."/>
            <person name="Cerda-Olmedo E."/>
            <person name="Cheng J.-F."/>
            <person name="Dominguez A."/>
            <person name="Elias M."/>
            <person name="Eslava A.P."/>
            <person name="Glaser F."/>
            <person name="Grimwood J."/>
            <person name="Gutierrez G."/>
            <person name="Heitman J."/>
            <person name="Henrissat B."/>
            <person name="Iturriaga E.A."/>
            <person name="Lang B.F."/>
            <person name="Lavin J.L."/>
            <person name="Lee S."/>
            <person name="Li W."/>
            <person name="Lindquist E."/>
            <person name="Lopez-Garcia S."/>
            <person name="Luque E.M."/>
            <person name="Marcos A.T."/>
            <person name="Martin J."/>
            <person name="Mccluskey K."/>
            <person name="Medina H.R."/>
            <person name="Miralles-Duran A."/>
            <person name="Miyazaki A."/>
            <person name="Munoz-Torres E."/>
            <person name="Oguiza J.A."/>
            <person name="Ohm R."/>
            <person name="Olmedo M."/>
            <person name="Orejas M."/>
            <person name="Ortiz-Castellanos L."/>
            <person name="Pisabarro A.G."/>
            <person name="Rodriguez-Romero J."/>
            <person name="Ruiz-Herrera J."/>
            <person name="Ruiz-Vazquez R."/>
            <person name="Sanz C."/>
            <person name="Schackwitz W."/>
            <person name="Schmutz J."/>
            <person name="Shahriari M."/>
            <person name="Shelest E."/>
            <person name="Silva-Franco F."/>
            <person name="Soanes D."/>
            <person name="Syed K."/>
            <person name="Tagua V.G."/>
            <person name="Talbot N.J."/>
            <person name="Thon M."/>
            <person name="De Vries R.P."/>
            <person name="Wiebenga A."/>
            <person name="Yadav J.S."/>
            <person name="Braun E.L."/>
            <person name="Baker S."/>
            <person name="Garre V."/>
            <person name="Horwitz B."/>
            <person name="Torres-Martinez S."/>
            <person name="Idnurm A."/>
            <person name="Herrera-Estrella A."/>
            <person name="Gabaldon T."/>
            <person name="Grigoriev I.V."/>
        </authorList>
    </citation>
    <scope>NUCLEOTIDE SEQUENCE [LARGE SCALE GENOMIC DNA]</scope>
    <source>
        <strain evidence="2 3">CBS 277.49</strain>
    </source>
</reference>
<feature type="compositionally biased region" description="Polar residues" evidence="1">
    <location>
        <begin position="325"/>
        <end position="335"/>
    </location>
</feature>
<dbReference type="AlphaFoldDB" id="A0A168IRE0"/>
<feature type="compositionally biased region" description="Low complexity" evidence="1">
    <location>
        <begin position="311"/>
        <end position="324"/>
    </location>
</feature>
<dbReference type="STRING" id="747725.A0A168IRE0"/>
<evidence type="ECO:0000313" key="3">
    <source>
        <dbReference type="Proteomes" id="UP000077051"/>
    </source>
</evidence>
<evidence type="ECO:0000313" key="2">
    <source>
        <dbReference type="EMBL" id="OAD00263.1"/>
    </source>
</evidence>
<feature type="region of interest" description="Disordered" evidence="1">
    <location>
        <begin position="295"/>
        <end position="381"/>
    </location>
</feature>
<sequence>MSSTDPALANIANILAKVTAFLPEQDAINSEVSQQLISVDQHFVSFDQRLSAYETQFKSLATVVTDLFHLVQQLSSSKNPESHPIPPSKGSSSLSSTDSPAPKDANTKSPATPTWADIVSRPPPPLTDRKRQALHRTFNPNATDSSDAKSYTFVYLPISHPMTRTQIRSKFRAISIDNLRVLDIIFPARHTIGILLHEAYISEFQSKLREIDTSPITSFNPLDPTHICDPKYHDLPQEDRTRLARSLHQDRCLRTLSFIRPNLLPGIAKYFIHHKWIPPHLAQDIINKRIPRPVKRRPISSSSVAQAFEESVPSSDTTPISSSSNLPTPASVPSSTTQTQDMDTDPVFISKPPKPNDSRSLSPASSPRKLRKSSKPRGSKS</sequence>
<name>A0A168IRE0_MUCCL</name>
<feature type="compositionally biased region" description="Basic residues" evidence="1">
    <location>
        <begin position="368"/>
        <end position="381"/>
    </location>
</feature>
<dbReference type="Proteomes" id="UP000077051">
    <property type="component" value="Unassembled WGS sequence"/>
</dbReference>
<keyword evidence="3" id="KW-1185">Reference proteome</keyword>
<comment type="caution">
    <text evidence="2">The sequence shown here is derived from an EMBL/GenBank/DDBJ whole genome shotgun (WGS) entry which is preliminary data.</text>
</comment>
<dbReference type="VEuPathDB" id="FungiDB:MUCCIDRAFT_83385"/>
<proteinExistence type="predicted"/>
<feature type="compositionally biased region" description="Low complexity" evidence="1">
    <location>
        <begin position="88"/>
        <end position="102"/>
    </location>
</feature>